<evidence type="ECO:0000256" key="7">
    <source>
        <dbReference type="ARBA" id="ARBA00022989"/>
    </source>
</evidence>
<evidence type="ECO:0000256" key="5">
    <source>
        <dbReference type="ARBA" id="ARBA00022741"/>
    </source>
</evidence>
<dbReference type="Gene3D" id="1.20.1560.10">
    <property type="entry name" value="ABC transporter type 1, transmembrane domain"/>
    <property type="match status" value="1"/>
</dbReference>
<dbReference type="PATRIC" id="fig|742734.4.peg.4028"/>
<reference evidence="12 13" key="1">
    <citation type="submission" date="2011-04" db="EMBL/GenBank/DDBJ databases">
        <title>The Genome Sequence of Clostridium citroniae WAL-19142.</title>
        <authorList>
            <consortium name="The Broad Institute Genome Sequencing Platform"/>
            <person name="Earl A."/>
            <person name="Ward D."/>
            <person name="Feldgarden M."/>
            <person name="Gevers D."/>
            <person name="Warren Y.A."/>
            <person name="Tyrrell K.L."/>
            <person name="Citron D.M."/>
            <person name="Goldstein E.J."/>
            <person name="Daigneault M."/>
            <person name="Allen-Vercoe E."/>
            <person name="Young S.K."/>
            <person name="Zeng Q."/>
            <person name="Gargeya S."/>
            <person name="Fitzgerald M."/>
            <person name="Haas B."/>
            <person name="Abouelleil A."/>
            <person name="Alvarado L."/>
            <person name="Arachchi H.M."/>
            <person name="Berlin A."/>
            <person name="Brown A."/>
            <person name="Chapman S.B."/>
            <person name="Chen Z."/>
            <person name="Dunbar C."/>
            <person name="Freedman E."/>
            <person name="Gearin G."/>
            <person name="Gellesch M."/>
            <person name="Goldberg J."/>
            <person name="Griggs A."/>
            <person name="Gujja S."/>
            <person name="Heilman E.R."/>
            <person name="Heiman D."/>
            <person name="Howarth C."/>
            <person name="Larson L."/>
            <person name="Lui A."/>
            <person name="MacDonald P.J."/>
            <person name="Mehta T."/>
            <person name="Montmayeur A."/>
            <person name="Murphy C."/>
            <person name="Neiman D."/>
            <person name="Pearson M."/>
            <person name="Priest M."/>
            <person name="Roberts A."/>
            <person name="Saif S."/>
            <person name="Shea T."/>
            <person name="Shenoy N."/>
            <person name="Sisk P."/>
            <person name="Stolte C."/>
            <person name="Sykes S."/>
            <person name="White J."/>
            <person name="Yandava C."/>
            <person name="Wortman J."/>
            <person name="Nusbaum C."/>
            <person name="Birren B."/>
        </authorList>
    </citation>
    <scope>NUCLEOTIDE SEQUENCE [LARGE SCALE GENOMIC DNA]</scope>
    <source>
        <strain evidence="12 13">WAL-19142</strain>
    </source>
</reference>
<dbReference type="CDD" id="cd03254">
    <property type="entry name" value="ABCC_Glucan_exporter_like"/>
    <property type="match status" value="1"/>
</dbReference>
<dbReference type="PROSITE" id="PS00211">
    <property type="entry name" value="ABC_TRANSPORTER_1"/>
    <property type="match status" value="1"/>
</dbReference>
<dbReference type="GO" id="GO:0005524">
    <property type="term" value="F:ATP binding"/>
    <property type="evidence" value="ECO:0007669"/>
    <property type="project" value="UniProtKB-KW"/>
</dbReference>
<dbReference type="PANTHER" id="PTHR43394">
    <property type="entry name" value="ATP-DEPENDENT PERMEASE MDL1, MITOCHONDRIAL"/>
    <property type="match status" value="1"/>
</dbReference>
<dbReference type="Pfam" id="PF00005">
    <property type="entry name" value="ABC_tran"/>
    <property type="match status" value="1"/>
</dbReference>
<keyword evidence="7 9" id="KW-1133">Transmembrane helix</keyword>
<dbReference type="SUPFAM" id="SSF90123">
    <property type="entry name" value="ABC transporter transmembrane region"/>
    <property type="match status" value="1"/>
</dbReference>
<dbReference type="InterPro" id="IPR003439">
    <property type="entry name" value="ABC_transporter-like_ATP-bd"/>
</dbReference>
<dbReference type="GeneID" id="93162660"/>
<keyword evidence="8 9" id="KW-0472">Membrane</keyword>
<sequence>MSEEKDILESQSSIELFGDEMSADRAQNIKGTAKRFFRDLMKQRAKILAVVLCIIAAAVFNIITPALIGQAINQIYDGIKNAVSQGTAFQVNVSTMGKIIWVIAVLYLFSALFSFLEQYIMASISQDISLSMRRSISEKLNRLPLCYYDTHKKGDILSRVTSDLEKVADTLQEGLSQLITSVVTIAGAFIMMMVISPSLTMIALGSIVVSVVTAALISLKTNRYYAANQAALGELNASIEEAFTGNAIIKAFNLQDEMVKTNDELNDKLQKESTKAQFITYAITPLVRFLGQIGYVIIAVRGAVSVISGTITIGEIQAIFQYINQITEPVTQLSYIINRLQGAIASAERVYQIQDELEEIPDTAKEQLLPQPKGNVSFEHVRFGYHRDRILMEDINISVRAGSKVAIVGPTGAGKTTLVNLLMRFYELQGGKITIDNVNINEMSRRELRSILGMVLQDTWLFNGTIAENIAYGRSGATGPEIRQAAKAARIDHFIRTLPQGYQTMVDDELLGMSVGQKQLLTIARAILADPSILILDEATSSVDTRTEIEIQKAMGNLMKGRTSFVIAHRLSTIRDADLILVMREGTIIEHGTHDGLIRQRGFYADLYNSQFAAKAS</sequence>
<feature type="domain" description="ABC transporter" evidence="10">
    <location>
        <begin position="376"/>
        <end position="610"/>
    </location>
</feature>
<proteinExistence type="predicted"/>
<dbReference type="GO" id="GO:0005886">
    <property type="term" value="C:plasma membrane"/>
    <property type="evidence" value="ECO:0007669"/>
    <property type="project" value="UniProtKB-SubCell"/>
</dbReference>
<comment type="caution">
    <text evidence="12">The sequence shown here is derived from an EMBL/GenBank/DDBJ whole genome shotgun (WGS) entry which is preliminary data.</text>
</comment>
<keyword evidence="5" id="KW-0547">Nucleotide-binding</keyword>
<keyword evidence="3" id="KW-1003">Cell membrane</keyword>
<evidence type="ECO:0000256" key="9">
    <source>
        <dbReference type="SAM" id="Phobius"/>
    </source>
</evidence>
<feature type="transmembrane region" description="Helical" evidence="9">
    <location>
        <begin position="99"/>
        <end position="116"/>
    </location>
</feature>
<feature type="transmembrane region" description="Helical" evidence="9">
    <location>
        <begin position="278"/>
        <end position="298"/>
    </location>
</feature>
<keyword evidence="6" id="KW-0067">ATP-binding</keyword>
<dbReference type="InterPro" id="IPR017871">
    <property type="entry name" value="ABC_transporter-like_CS"/>
</dbReference>
<dbReference type="FunFam" id="1.20.1560.10:FF:000011">
    <property type="entry name" value="Multidrug ABC transporter ATP-binding protein"/>
    <property type="match status" value="1"/>
</dbReference>
<dbReference type="OrthoDB" id="9762778at2"/>
<feature type="transmembrane region" description="Helical" evidence="9">
    <location>
        <begin position="47"/>
        <end position="68"/>
    </location>
</feature>
<evidence type="ECO:0000256" key="1">
    <source>
        <dbReference type="ARBA" id="ARBA00004651"/>
    </source>
</evidence>
<dbReference type="Proteomes" id="UP000037392">
    <property type="component" value="Unassembled WGS sequence"/>
</dbReference>
<dbReference type="InterPro" id="IPR003593">
    <property type="entry name" value="AAA+_ATPase"/>
</dbReference>
<name>A0A0J9EN31_9FIRM</name>
<evidence type="ECO:0008006" key="14">
    <source>
        <dbReference type="Google" id="ProtNLM"/>
    </source>
</evidence>
<dbReference type="GO" id="GO:0016887">
    <property type="term" value="F:ATP hydrolysis activity"/>
    <property type="evidence" value="ECO:0007669"/>
    <property type="project" value="InterPro"/>
</dbReference>
<keyword evidence="2" id="KW-0813">Transport</keyword>
<dbReference type="FunFam" id="3.40.50.300:FF:000287">
    <property type="entry name" value="Multidrug ABC transporter ATP-binding protein"/>
    <property type="match status" value="1"/>
</dbReference>
<evidence type="ECO:0000256" key="8">
    <source>
        <dbReference type="ARBA" id="ARBA00023136"/>
    </source>
</evidence>
<evidence type="ECO:0000313" key="12">
    <source>
        <dbReference type="EMBL" id="KMW17105.1"/>
    </source>
</evidence>
<dbReference type="CDD" id="cd18547">
    <property type="entry name" value="ABC_6TM_Tm288_like"/>
    <property type="match status" value="1"/>
</dbReference>
<dbReference type="PANTHER" id="PTHR43394:SF1">
    <property type="entry name" value="ATP-BINDING CASSETTE SUB-FAMILY B MEMBER 10, MITOCHONDRIAL"/>
    <property type="match status" value="1"/>
</dbReference>
<gene>
    <name evidence="12" type="ORF">HMPREF9470_03758</name>
</gene>
<evidence type="ECO:0000313" key="13">
    <source>
        <dbReference type="Proteomes" id="UP000037392"/>
    </source>
</evidence>
<comment type="subcellular location">
    <subcellularLocation>
        <location evidence="1">Cell membrane</location>
        <topology evidence="1">Multi-pass membrane protein</topology>
    </subcellularLocation>
</comment>
<keyword evidence="4 9" id="KW-0812">Transmembrane</keyword>
<feature type="transmembrane region" description="Helical" evidence="9">
    <location>
        <begin position="175"/>
        <end position="195"/>
    </location>
</feature>
<evidence type="ECO:0000259" key="10">
    <source>
        <dbReference type="PROSITE" id="PS50893"/>
    </source>
</evidence>
<dbReference type="InterPro" id="IPR036640">
    <property type="entry name" value="ABC1_TM_sf"/>
</dbReference>
<feature type="transmembrane region" description="Helical" evidence="9">
    <location>
        <begin position="201"/>
        <end position="219"/>
    </location>
</feature>
<dbReference type="SUPFAM" id="SSF52540">
    <property type="entry name" value="P-loop containing nucleoside triphosphate hydrolases"/>
    <property type="match status" value="1"/>
</dbReference>
<accession>A0A0J9EN31</accession>
<dbReference type="InterPro" id="IPR027417">
    <property type="entry name" value="P-loop_NTPase"/>
</dbReference>
<evidence type="ECO:0000256" key="4">
    <source>
        <dbReference type="ARBA" id="ARBA00022692"/>
    </source>
</evidence>
<evidence type="ECO:0000256" key="6">
    <source>
        <dbReference type="ARBA" id="ARBA00022840"/>
    </source>
</evidence>
<organism evidence="12 13">
    <name type="scientific">[Clostridium] citroniae WAL-19142</name>
    <dbReference type="NCBI Taxonomy" id="742734"/>
    <lineage>
        <taxon>Bacteria</taxon>
        <taxon>Bacillati</taxon>
        <taxon>Bacillota</taxon>
        <taxon>Clostridia</taxon>
        <taxon>Lachnospirales</taxon>
        <taxon>Lachnospiraceae</taxon>
        <taxon>Enterocloster</taxon>
    </lineage>
</organism>
<dbReference type="InterPro" id="IPR039421">
    <property type="entry name" value="Type_1_exporter"/>
</dbReference>
<dbReference type="RefSeq" id="WP_007864731.1">
    <property type="nucleotide sequence ID" value="NZ_KQ235880.1"/>
</dbReference>
<dbReference type="PROSITE" id="PS50893">
    <property type="entry name" value="ABC_TRANSPORTER_2"/>
    <property type="match status" value="1"/>
</dbReference>
<evidence type="ECO:0000256" key="2">
    <source>
        <dbReference type="ARBA" id="ARBA00022448"/>
    </source>
</evidence>
<dbReference type="Gene3D" id="3.40.50.300">
    <property type="entry name" value="P-loop containing nucleotide triphosphate hydrolases"/>
    <property type="match status" value="1"/>
</dbReference>
<dbReference type="SMART" id="SM00382">
    <property type="entry name" value="AAA"/>
    <property type="match status" value="1"/>
</dbReference>
<dbReference type="EMBL" id="ADLK01000028">
    <property type="protein sequence ID" value="KMW17105.1"/>
    <property type="molecule type" value="Genomic_DNA"/>
</dbReference>
<protein>
    <recommendedName>
        <fullName evidence="14">ABC transporter</fullName>
    </recommendedName>
</protein>
<evidence type="ECO:0000259" key="11">
    <source>
        <dbReference type="PROSITE" id="PS50929"/>
    </source>
</evidence>
<dbReference type="PROSITE" id="PS50929">
    <property type="entry name" value="ABC_TM1F"/>
    <property type="match status" value="1"/>
</dbReference>
<dbReference type="InterPro" id="IPR011527">
    <property type="entry name" value="ABC1_TM_dom"/>
</dbReference>
<dbReference type="AlphaFoldDB" id="A0A0J9EN31"/>
<feature type="domain" description="ABC transmembrane type-1" evidence="11">
    <location>
        <begin position="48"/>
        <end position="342"/>
    </location>
</feature>
<dbReference type="Pfam" id="PF00664">
    <property type="entry name" value="ABC_membrane"/>
    <property type="match status" value="1"/>
</dbReference>
<dbReference type="GO" id="GO:0015421">
    <property type="term" value="F:ABC-type oligopeptide transporter activity"/>
    <property type="evidence" value="ECO:0007669"/>
    <property type="project" value="TreeGrafter"/>
</dbReference>
<evidence type="ECO:0000256" key="3">
    <source>
        <dbReference type="ARBA" id="ARBA00022475"/>
    </source>
</evidence>